<evidence type="ECO:0000313" key="9">
    <source>
        <dbReference type="EMBL" id="EFU75887.1"/>
    </source>
</evidence>
<dbReference type="Proteomes" id="UP000003434">
    <property type="component" value="Unassembled WGS sequence"/>
</dbReference>
<keyword evidence="6 9" id="KW-0067">ATP-binding</keyword>
<dbReference type="InterPro" id="IPR050388">
    <property type="entry name" value="ABC_Ni/Peptide_Import"/>
</dbReference>
<dbReference type="GO" id="GO:0016887">
    <property type="term" value="F:ATP hydrolysis activity"/>
    <property type="evidence" value="ECO:0007669"/>
    <property type="project" value="InterPro"/>
</dbReference>
<evidence type="ECO:0000313" key="10">
    <source>
        <dbReference type="Proteomes" id="UP000003434"/>
    </source>
</evidence>
<evidence type="ECO:0000256" key="4">
    <source>
        <dbReference type="ARBA" id="ARBA00022475"/>
    </source>
</evidence>
<dbReference type="InterPro" id="IPR027417">
    <property type="entry name" value="P-loop_NTPase"/>
</dbReference>
<evidence type="ECO:0000256" key="7">
    <source>
        <dbReference type="ARBA" id="ARBA00023136"/>
    </source>
</evidence>
<comment type="subcellular location">
    <subcellularLocation>
        <location evidence="1">Cell membrane</location>
        <topology evidence="1">Peripheral membrane protein</topology>
    </subcellularLocation>
</comment>
<dbReference type="InterPro" id="IPR003439">
    <property type="entry name" value="ABC_transporter-like_ATP-bd"/>
</dbReference>
<keyword evidence="3" id="KW-0813">Transport</keyword>
<dbReference type="EMBL" id="AEPW01000086">
    <property type="protein sequence ID" value="EFU75887.1"/>
    <property type="molecule type" value="Genomic_DNA"/>
</dbReference>
<dbReference type="PANTHER" id="PTHR43297">
    <property type="entry name" value="OLIGOPEPTIDE TRANSPORT ATP-BINDING PROTEIN APPD"/>
    <property type="match status" value="1"/>
</dbReference>
<keyword evidence="4" id="KW-1003">Cell membrane</keyword>
<dbReference type="SMART" id="SM00382">
    <property type="entry name" value="AAA"/>
    <property type="match status" value="1"/>
</dbReference>
<organism evidence="9 10">
    <name type="scientific">Lachnoanaerobaculum saburreum DSM 3986</name>
    <dbReference type="NCBI Taxonomy" id="887325"/>
    <lineage>
        <taxon>Bacteria</taxon>
        <taxon>Bacillati</taxon>
        <taxon>Bacillota</taxon>
        <taxon>Clostridia</taxon>
        <taxon>Lachnospirales</taxon>
        <taxon>Lachnospiraceae</taxon>
        <taxon>Lachnoanaerobaculum</taxon>
    </lineage>
</organism>
<gene>
    <name evidence="9" type="ORF">HMPREF0381_2227</name>
</gene>
<dbReference type="RefSeq" id="WP_008751991.1">
    <property type="nucleotide sequence ID" value="NZ_GL622296.1"/>
</dbReference>
<dbReference type="PROSITE" id="PS50893">
    <property type="entry name" value="ABC_TRANSPORTER_2"/>
    <property type="match status" value="1"/>
</dbReference>
<dbReference type="PANTHER" id="PTHR43297:SF2">
    <property type="entry name" value="DIPEPTIDE TRANSPORT ATP-BINDING PROTEIN DPPD"/>
    <property type="match status" value="1"/>
</dbReference>
<dbReference type="HOGENOM" id="CLU_000604_1_23_9"/>
<comment type="caution">
    <text evidence="9">The sequence shown here is derived from an EMBL/GenBank/DDBJ whole genome shotgun (WGS) entry which is preliminary data.</text>
</comment>
<evidence type="ECO:0000256" key="3">
    <source>
        <dbReference type="ARBA" id="ARBA00022448"/>
    </source>
</evidence>
<evidence type="ECO:0000256" key="5">
    <source>
        <dbReference type="ARBA" id="ARBA00022741"/>
    </source>
</evidence>
<dbReference type="PROSITE" id="PS00211">
    <property type="entry name" value="ABC_TRANSPORTER_1"/>
    <property type="match status" value="1"/>
</dbReference>
<proteinExistence type="inferred from homology"/>
<protein>
    <submittedName>
        <fullName evidence="9">ABC transporter, ATP-binding protein</fullName>
    </submittedName>
</protein>
<feature type="domain" description="ABC transporter" evidence="8">
    <location>
        <begin position="7"/>
        <end position="255"/>
    </location>
</feature>
<dbReference type="NCBIfam" id="TIGR01727">
    <property type="entry name" value="oligo_HPY"/>
    <property type="match status" value="1"/>
</dbReference>
<dbReference type="eggNOG" id="COG0444">
    <property type="taxonomic scope" value="Bacteria"/>
</dbReference>
<evidence type="ECO:0000256" key="2">
    <source>
        <dbReference type="ARBA" id="ARBA00005417"/>
    </source>
</evidence>
<reference evidence="9 10" key="1">
    <citation type="submission" date="2010-12" db="EMBL/GenBank/DDBJ databases">
        <authorList>
            <person name="Muzny D."/>
            <person name="Qin X."/>
            <person name="Deng J."/>
            <person name="Jiang H."/>
            <person name="Liu Y."/>
            <person name="Qu J."/>
            <person name="Song X.-Z."/>
            <person name="Zhang L."/>
            <person name="Thornton R."/>
            <person name="Coyle M."/>
            <person name="Francisco L."/>
            <person name="Jackson L."/>
            <person name="Javaid M."/>
            <person name="Korchina V."/>
            <person name="Kovar C."/>
            <person name="Mata R."/>
            <person name="Mathew T."/>
            <person name="Ngo R."/>
            <person name="Nguyen L."/>
            <person name="Nguyen N."/>
            <person name="Okwuonu G."/>
            <person name="Ongeri F."/>
            <person name="Pham C."/>
            <person name="Simmons D."/>
            <person name="Wilczek-Boney K."/>
            <person name="Hale W."/>
            <person name="Jakkamsetti A."/>
            <person name="Pham P."/>
            <person name="Ruth R."/>
            <person name="San Lucas F."/>
            <person name="Warren J."/>
            <person name="Zhang J."/>
            <person name="Zhao Z."/>
            <person name="Zhou C."/>
            <person name="Zhu D."/>
            <person name="Lee S."/>
            <person name="Bess C."/>
            <person name="Blankenburg K."/>
            <person name="Forbes L."/>
            <person name="Fu Q."/>
            <person name="Gubbala S."/>
            <person name="Hirani K."/>
            <person name="Jayaseelan J.C."/>
            <person name="Lara F."/>
            <person name="Munidasa M."/>
            <person name="Palculict T."/>
            <person name="Patil S."/>
            <person name="Pu L.-L."/>
            <person name="Saada N."/>
            <person name="Tang L."/>
            <person name="Weissenberger G."/>
            <person name="Zhu Y."/>
            <person name="Hemphill L."/>
            <person name="Shang Y."/>
            <person name="Youmans B."/>
            <person name="Ayvaz T."/>
            <person name="Ross M."/>
            <person name="Santibanez J."/>
            <person name="Aqrawi P."/>
            <person name="Gross S."/>
            <person name="Joshi V."/>
            <person name="Fowler G."/>
            <person name="Nazareth L."/>
            <person name="Reid J."/>
            <person name="Worley K."/>
            <person name="Petrosino J."/>
            <person name="Highlander S."/>
            <person name="Gibbs R."/>
        </authorList>
    </citation>
    <scope>NUCLEOTIDE SEQUENCE [LARGE SCALE GENOMIC DNA]</scope>
    <source>
        <strain evidence="9 10">DSM 3986</strain>
    </source>
</reference>
<dbReference type="CDD" id="cd03257">
    <property type="entry name" value="ABC_NikE_OppD_transporters"/>
    <property type="match status" value="1"/>
</dbReference>
<keyword evidence="5" id="KW-0547">Nucleotide-binding</keyword>
<dbReference type="GO" id="GO:0015833">
    <property type="term" value="P:peptide transport"/>
    <property type="evidence" value="ECO:0007669"/>
    <property type="project" value="InterPro"/>
</dbReference>
<dbReference type="Pfam" id="PF00005">
    <property type="entry name" value="ABC_tran"/>
    <property type="match status" value="1"/>
</dbReference>
<sequence>MSTLLSIKNLNVDIFSEKSILPVINNVNIDLKEGEVLGIVGESGCGKSMLASAVMGLLSPPAKVTNGEILFENEDLVKLSQKELQNIRGSKISMIFQEPMTSLNPLMKCGRQIEEVLFTHEKLGRGELRKKAIHAISEVGIGRAVDVYNDIPSRLSGGMRQRIMIAMALICNPRLLICDEPTTALDVTIQAQILKLIKEIQNKKKTSVIFISHDMGVISKMADRVAVMYAGQIVEIAGANEIFTNPKHPYTIGLLRAIPDMNTGTKALHDIRGSVPMLDALPNGCLFSPRCDIAIKKCFKERPKLKGDKHCTRCFVVNDKESYE</sequence>
<dbReference type="InterPro" id="IPR013563">
    <property type="entry name" value="Oligopep_ABC_C"/>
</dbReference>
<dbReference type="FunFam" id="3.40.50.300:FF:000016">
    <property type="entry name" value="Oligopeptide ABC transporter ATP-binding component"/>
    <property type="match status" value="1"/>
</dbReference>
<evidence type="ECO:0000256" key="6">
    <source>
        <dbReference type="ARBA" id="ARBA00022840"/>
    </source>
</evidence>
<dbReference type="GO" id="GO:0005524">
    <property type="term" value="F:ATP binding"/>
    <property type="evidence" value="ECO:0007669"/>
    <property type="project" value="UniProtKB-KW"/>
</dbReference>
<dbReference type="SUPFAM" id="SSF52540">
    <property type="entry name" value="P-loop containing nucleoside triphosphate hydrolases"/>
    <property type="match status" value="1"/>
</dbReference>
<dbReference type="GO" id="GO:0005886">
    <property type="term" value="C:plasma membrane"/>
    <property type="evidence" value="ECO:0007669"/>
    <property type="project" value="UniProtKB-SubCell"/>
</dbReference>
<evidence type="ECO:0000256" key="1">
    <source>
        <dbReference type="ARBA" id="ARBA00004202"/>
    </source>
</evidence>
<accession>E6LQJ2</accession>
<dbReference type="InterPro" id="IPR003593">
    <property type="entry name" value="AAA+_ATPase"/>
</dbReference>
<comment type="similarity">
    <text evidence="2">Belongs to the ABC transporter superfamily.</text>
</comment>
<dbReference type="Gene3D" id="3.40.50.300">
    <property type="entry name" value="P-loop containing nucleotide triphosphate hydrolases"/>
    <property type="match status" value="1"/>
</dbReference>
<keyword evidence="7" id="KW-0472">Membrane</keyword>
<dbReference type="AlphaFoldDB" id="E6LQJ2"/>
<dbReference type="Pfam" id="PF08352">
    <property type="entry name" value="oligo_HPY"/>
    <property type="match status" value="1"/>
</dbReference>
<dbReference type="InterPro" id="IPR017871">
    <property type="entry name" value="ABC_transporter-like_CS"/>
</dbReference>
<evidence type="ECO:0000259" key="8">
    <source>
        <dbReference type="PROSITE" id="PS50893"/>
    </source>
</evidence>
<name>E6LQJ2_9FIRM</name>